<reference evidence="4" key="1">
    <citation type="submission" date="2017-02" db="UniProtKB">
        <authorList>
            <consortium name="WormBaseParasite"/>
        </authorList>
    </citation>
    <scope>IDENTIFICATION</scope>
</reference>
<protein>
    <submittedName>
        <fullName evidence="2 4">Uncharacterized protein</fullName>
    </submittedName>
</protein>
<dbReference type="Proteomes" id="UP000267096">
    <property type="component" value="Unassembled WGS sequence"/>
</dbReference>
<dbReference type="EMBL" id="UYRR01036197">
    <property type="protein sequence ID" value="VDK66458.1"/>
    <property type="molecule type" value="Genomic_DNA"/>
</dbReference>
<gene>
    <name evidence="2" type="ORF">ASIM_LOCUS18854</name>
</gene>
<name>A0A0M3KEQ5_ANISI</name>
<feature type="compositionally biased region" description="Basic and acidic residues" evidence="1">
    <location>
        <begin position="55"/>
        <end position="66"/>
    </location>
</feature>
<dbReference type="AlphaFoldDB" id="A0A0M3KEQ5"/>
<sequence length="140" mass="16118">MFEFISFTGINTVPELPPQHESKYAGQFAPDGTYIGKPQLRVAYMNRPRRSPSNNEDRKAEHENGYRRKSPKMRSLNHFPSATRFAATTTNGGDHNEREQGDRRRQQQFQTISRTHRISFPDKNTRIVPSQQATQTGCHS</sequence>
<evidence type="ECO:0000256" key="1">
    <source>
        <dbReference type="SAM" id="MobiDB-lite"/>
    </source>
</evidence>
<accession>A0A0M3KEQ5</accession>
<organism evidence="4">
    <name type="scientific">Anisakis simplex</name>
    <name type="common">Herring worm</name>
    <dbReference type="NCBI Taxonomy" id="6269"/>
    <lineage>
        <taxon>Eukaryota</taxon>
        <taxon>Metazoa</taxon>
        <taxon>Ecdysozoa</taxon>
        <taxon>Nematoda</taxon>
        <taxon>Chromadorea</taxon>
        <taxon>Rhabditida</taxon>
        <taxon>Spirurina</taxon>
        <taxon>Ascaridomorpha</taxon>
        <taxon>Ascaridoidea</taxon>
        <taxon>Anisakidae</taxon>
        <taxon>Anisakis</taxon>
        <taxon>Anisakis simplex complex</taxon>
    </lineage>
</organism>
<evidence type="ECO:0000313" key="4">
    <source>
        <dbReference type="WBParaSite" id="ASIM_0001946301-mRNA-1"/>
    </source>
</evidence>
<feature type="compositionally biased region" description="Basic and acidic residues" evidence="1">
    <location>
        <begin position="94"/>
        <end position="105"/>
    </location>
</feature>
<dbReference type="WBParaSite" id="ASIM_0001946301-mRNA-1">
    <property type="protein sequence ID" value="ASIM_0001946301-mRNA-1"/>
    <property type="gene ID" value="ASIM_0001946301"/>
</dbReference>
<proteinExistence type="predicted"/>
<evidence type="ECO:0000313" key="2">
    <source>
        <dbReference type="EMBL" id="VDK66458.1"/>
    </source>
</evidence>
<keyword evidence="3" id="KW-1185">Reference proteome</keyword>
<evidence type="ECO:0000313" key="3">
    <source>
        <dbReference type="Proteomes" id="UP000267096"/>
    </source>
</evidence>
<dbReference type="OrthoDB" id="5874170at2759"/>
<feature type="region of interest" description="Disordered" evidence="1">
    <location>
        <begin position="44"/>
        <end position="140"/>
    </location>
</feature>
<reference evidence="2 3" key="2">
    <citation type="submission" date="2018-11" db="EMBL/GenBank/DDBJ databases">
        <authorList>
            <consortium name="Pathogen Informatics"/>
        </authorList>
    </citation>
    <scope>NUCLEOTIDE SEQUENCE [LARGE SCALE GENOMIC DNA]</scope>
</reference>
<feature type="compositionally biased region" description="Polar residues" evidence="1">
    <location>
        <begin position="127"/>
        <end position="140"/>
    </location>
</feature>